<dbReference type="KEGG" id="ipc:IPA_08125"/>
<dbReference type="Proteomes" id="UP001063698">
    <property type="component" value="Chromosome"/>
</dbReference>
<keyword evidence="2" id="KW-1185">Reference proteome</keyword>
<protein>
    <submittedName>
        <fullName evidence="1">Uncharacterized protein</fullName>
    </submittedName>
</protein>
<reference evidence="1" key="1">
    <citation type="submission" date="2013-11" db="EMBL/GenBank/DDBJ databases">
        <title>Comparative genomics of Ignicoccus.</title>
        <authorList>
            <person name="Podar M."/>
        </authorList>
    </citation>
    <scope>NUCLEOTIDE SEQUENCE</scope>
    <source>
        <strain evidence="1">DSM 13166</strain>
    </source>
</reference>
<gene>
    <name evidence="1" type="ORF">IPA_08125</name>
</gene>
<accession>A0A977PL99</accession>
<dbReference type="AlphaFoldDB" id="A0A977PL99"/>
<evidence type="ECO:0000313" key="1">
    <source>
        <dbReference type="EMBL" id="UXD22773.1"/>
    </source>
</evidence>
<dbReference type="EMBL" id="CP006868">
    <property type="protein sequence ID" value="UXD22773.1"/>
    <property type="molecule type" value="Genomic_DNA"/>
</dbReference>
<proteinExistence type="predicted"/>
<sequence>MGLSWNPPEGPVEFLGGSGRLISLDEIMYKCDVYKVKHVVFDGPLDYEVAEELVKKGFYVSVRYVEPIDLPEEVAMLLVPKEKAEIPEGRHVELVIREESQLPEDLSPEVPIHVFDYHLYERLSKKFHYVYNHTYPLREDTRCPKCNTPNAIREMGRLVAWDGPRCRKCGYELHYHLGEIPKPPKRLLEALSWQASFVVI</sequence>
<evidence type="ECO:0000313" key="2">
    <source>
        <dbReference type="Proteomes" id="UP001063698"/>
    </source>
</evidence>
<name>A0A977PL99_9CREN</name>
<organism evidence="1 2">
    <name type="scientific">Ignicoccus pacificus DSM 13166</name>
    <dbReference type="NCBI Taxonomy" id="940294"/>
    <lineage>
        <taxon>Archaea</taxon>
        <taxon>Thermoproteota</taxon>
        <taxon>Thermoprotei</taxon>
        <taxon>Desulfurococcales</taxon>
        <taxon>Desulfurococcaceae</taxon>
        <taxon>Ignicoccus</taxon>
    </lineage>
</organism>